<organism evidence="2 3">
    <name type="scientific">Saguinus oedipus</name>
    <name type="common">Cotton-top tamarin</name>
    <name type="synonym">Oedipomidas oedipus</name>
    <dbReference type="NCBI Taxonomy" id="9490"/>
    <lineage>
        <taxon>Eukaryota</taxon>
        <taxon>Metazoa</taxon>
        <taxon>Chordata</taxon>
        <taxon>Craniata</taxon>
        <taxon>Vertebrata</taxon>
        <taxon>Euteleostomi</taxon>
        <taxon>Mammalia</taxon>
        <taxon>Eutheria</taxon>
        <taxon>Euarchontoglires</taxon>
        <taxon>Primates</taxon>
        <taxon>Haplorrhini</taxon>
        <taxon>Platyrrhini</taxon>
        <taxon>Cebidae</taxon>
        <taxon>Callitrichinae</taxon>
        <taxon>Saguinus</taxon>
    </lineage>
</organism>
<evidence type="ECO:0000256" key="1">
    <source>
        <dbReference type="SAM" id="SignalP"/>
    </source>
</evidence>
<sequence>MGLLLSLGLLAGLEVGCGRQELRDAHSSRGVSPLRSQSRLPDNCANFLLGSSLAVAAVELIFLFLLGSEKGMCPVLPVVEELGCLATHSNNI</sequence>
<feature type="chain" id="PRO_5045797030" evidence="1">
    <location>
        <begin position="19"/>
        <end position="92"/>
    </location>
</feature>
<dbReference type="EMBL" id="JASSZA010000006">
    <property type="protein sequence ID" value="KAK2109338.1"/>
    <property type="molecule type" value="Genomic_DNA"/>
</dbReference>
<keyword evidence="1" id="KW-0732">Signal</keyword>
<proteinExistence type="predicted"/>
<comment type="caution">
    <text evidence="2">The sequence shown here is derived from an EMBL/GenBank/DDBJ whole genome shotgun (WGS) entry which is preliminary data.</text>
</comment>
<evidence type="ECO:0000313" key="2">
    <source>
        <dbReference type="EMBL" id="KAK2109338.1"/>
    </source>
</evidence>
<gene>
    <name evidence="2" type="ORF">P7K49_014503</name>
</gene>
<keyword evidence="3" id="KW-1185">Reference proteome</keyword>
<reference evidence="2 3" key="1">
    <citation type="submission" date="2023-05" db="EMBL/GenBank/DDBJ databases">
        <title>B98-5 Cell Line De Novo Hybrid Assembly: An Optical Mapping Approach.</title>
        <authorList>
            <person name="Kananen K."/>
            <person name="Auerbach J.A."/>
            <person name="Kautto E."/>
            <person name="Blachly J.S."/>
        </authorList>
    </citation>
    <scope>NUCLEOTIDE SEQUENCE [LARGE SCALE GENOMIC DNA]</scope>
    <source>
        <strain evidence="2">B95-8</strain>
        <tissue evidence="2">Cell line</tissue>
    </source>
</reference>
<evidence type="ECO:0000313" key="3">
    <source>
        <dbReference type="Proteomes" id="UP001266305"/>
    </source>
</evidence>
<accession>A0ABQ9VIY7</accession>
<feature type="signal peptide" evidence="1">
    <location>
        <begin position="1"/>
        <end position="18"/>
    </location>
</feature>
<dbReference type="Proteomes" id="UP001266305">
    <property type="component" value="Unassembled WGS sequence"/>
</dbReference>
<name>A0ABQ9VIY7_SAGOE</name>
<protein>
    <submittedName>
        <fullName evidence="2">Uncharacterized protein</fullName>
    </submittedName>
</protein>